<evidence type="ECO:0000313" key="7">
    <source>
        <dbReference type="EMBL" id="ORY47756.1"/>
    </source>
</evidence>
<protein>
    <recommendedName>
        <fullName evidence="9">Peptidase S28</fullName>
    </recommendedName>
</protein>
<dbReference type="InterPro" id="IPR029058">
    <property type="entry name" value="AB_hydrolase_fold"/>
</dbReference>
<dbReference type="OrthoDB" id="1735038at2759"/>
<accession>A0A1Y2CLA6</accession>
<dbReference type="GO" id="GO:0006508">
    <property type="term" value="P:proteolysis"/>
    <property type="evidence" value="ECO:0007669"/>
    <property type="project" value="UniProtKB-KW"/>
</dbReference>
<evidence type="ECO:0000256" key="5">
    <source>
        <dbReference type="ARBA" id="ARBA00023180"/>
    </source>
</evidence>
<dbReference type="AlphaFoldDB" id="A0A1Y2CLA6"/>
<evidence type="ECO:0000256" key="1">
    <source>
        <dbReference type="ARBA" id="ARBA00011079"/>
    </source>
</evidence>
<keyword evidence="4" id="KW-0378">Hydrolase</keyword>
<keyword evidence="3" id="KW-0732">Signal</keyword>
<evidence type="ECO:0000256" key="3">
    <source>
        <dbReference type="ARBA" id="ARBA00022729"/>
    </source>
</evidence>
<gene>
    <name evidence="7" type="ORF">BCR33DRAFT_714821</name>
</gene>
<organism evidence="7 8">
    <name type="scientific">Rhizoclosmatium globosum</name>
    <dbReference type="NCBI Taxonomy" id="329046"/>
    <lineage>
        <taxon>Eukaryota</taxon>
        <taxon>Fungi</taxon>
        <taxon>Fungi incertae sedis</taxon>
        <taxon>Chytridiomycota</taxon>
        <taxon>Chytridiomycota incertae sedis</taxon>
        <taxon>Chytridiomycetes</taxon>
        <taxon>Chytridiales</taxon>
        <taxon>Chytriomycetaceae</taxon>
        <taxon>Rhizoclosmatium</taxon>
    </lineage>
</organism>
<evidence type="ECO:0000256" key="2">
    <source>
        <dbReference type="ARBA" id="ARBA00022670"/>
    </source>
</evidence>
<dbReference type="GO" id="GO:0008239">
    <property type="term" value="F:dipeptidyl-peptidase activity"/>
    <property type="evidence" value="ECO:0007669"/>
    <property type="project" value="TreeGrafter"/>
</dbReference>
<keyword evidence="8" id="KW-1185">Reference proteome</keyword>
<evidence type="ECO:0000256" key="4">
    <source>
        <dbReference type="ARBA" id="ARBA00022801"/>
    </source>
</evidence>
<dbReference type="PANTHER" id="PTHR11010">
    <property type="entry name" value="PROTEASE S28 PRO-X CARBOXYPEPTIDASE-RELATED"/>
    <property type="match status" value="1"/>
</dbReference>
<sequence>MNHLGDATYGPQYNYLIQPSNTTSGLLFLDALCDGSFLPAFTNSSSSDTDLISAIKNLTITFMQQNGFQSDADREISGWNTNSISDRSIENNWFLWYWQACNEFGYNQVAQNISVPEQLLSSWSAYSQFITMDYAEWACRTQFGIATGKANVKQTTDYYGGLDVKAPFILWINGEYDPWHWLSNYETPPDPATQRSILFFNATHCNDLWGKTSGMSVYQAEFFNQVFSVLDDWIINNPAGPSSIGIITGATAIVIFGIAKGQYSQVVTGTIPEPDSESGTKGKMESVRRNSSNILRTNEVSQV</sequence>
<evidence type="ECO:0000256" key="6">
    <source>
        <dbReference type="SAM" id="MobiDB-lite"/>
    </source>
</evidence>
<dbReference type="EMBL" id="MCGO01000013">
    <property type="protein sequence ID" value="ORY47756.1"/>
    <property type="molecule type" value="Genomic_DNA"/>
</dbReference>
<evidence type="ECO:0008006" key="9">
    <source>
        <dbReference type="Google" id="ProtNLM"/>
    </source>
</evidence>
<feature type="region of interest" description="Disordered" evidence="6">
    <location>
        <begin position="270"/>
        <end position="291"/>
    </location>
</feature>
<name>A0A1Y2CLA6_9FUNG</name>
<keyword evidence="5" id="KW-0325">Glycoprotein</keyword>
<dbReference type="Proteomes" id="UP000193642">
    <property type="component" value="Unassembled WGS sequence"/>
</dbReference>
<keyword evidence="2" id="KW-0645">Protease</keyword>
<comment type="caution">
    <text evidence="7">The sequence shown here is derived from an EMBL/GenBank/DDBJ whole genome shotgun (WGS) entry which is preliminary data.</text>
</comment>
<evidence type="ECO:0000313" key="8">
    <source>
        <dbReference type="Proteomes" id="UP000193642"/>
    </source>
</evidence>
<dbReference type="Pfam" id="PF05577">
    <property type="entry name" value="Peptidase_S28"/>
    <property type="match status" value="1"/>
</dbReference>
<dbReference type="GO" id="GO:0070008">
    <property type="term" value="F:serine-type exopeptidase activity"/>
    <property type="evidence" value="ECO:0007669"/>
    <property type="project" value="InterPro"/>
</dbReference>
<comment type="similarity">
    <text evidence="1">Belongs to the peptidase S28 family.</text>
</comment>
<dbReference type="PANTHER" id="PTHR11010:SF117">
    <property type="entry name" value="SERINE PROTEASE 16"/>
    <property type="match status" value="1"/>
</dbReference>
<proteinExistence type="inferred from homology"/>
<dbReference type="Gene3D" id="3.40.50.1820">
    <property type="entry name" value="alpha/beta hydrolase"/>
    <property type="match status" value="1"/>
</dbReference>
<reference evidence="7 8" key="1">
    <citation type="submission" date="2016-07" db="EMBL/GenBank/DDBJ databases">
        <title>Pervasive Adenine N6-methylation of Active Genes in Fungi.</title>
        <authorList>
            <consortium name="DOE Joint Genome Institute"/>
            <person name="Mondo S.J."/>
            <person name="Dannebaum R.O."/>
            <person name="Kuo R.C."/>
            <person name="Labutti K."/>
            <person name="Haridas S."/>
            <person name="Kuo A."/>
            <person name="Salamov A."/>
            <person name="Ahrendt S.R."/>
            <person name="Lipzen A."/>
            <person name="Sullivan W."/>
            <person name="Andreopoulos W.B."/>
            <person name="Clum A."/>
            <person name="Lindquist E."/>
            <person name="Daum C."/>
            <person name="Ramamoorthy G.K."/>
            <person name="Gryganskyi A."/>
            <person name="Culley D."/>
            <person name="Magnuson J.K."/>
            <person name="James T.Y."/>
            <person name="O'Malley M.A."/>
            <person name="Stajich J.E."/>
            <person name="Spatafora J.W."/>
            <person name="Visel A."/>
            <person name="Grigoriev I.V."/>
        </authorList>
    </citation>
    <scope>NUCLEOTIDE SEQUENCE [LARGE SCALE GENOMIC DNA]</scope>
    <source>
        <strain evidence="7 8">JEL800</strain>
    </source>
</reference>
<feature type="compositionally biased region" description="Basic and acidic residues" evidence="6">
    <location>
        <begin position="278"/>
        <end position="288"/>
    </location>
</feature>
<dbReference type="InterPro" id="IPR008758">
    <property type="entry name" value="Peptidase_S28"/>
</dbReference>